<dbReference type="PRINTS" id="PR00480">
    <property type="entry name" value="ASTACIN"/>
</dbReference>
<dbReference type="GO" id="GO:0004222">
    <property type="term" value="F:metalloendopeptidase activity"/>
    <property type="evidence" value="ECO:0007669"/>
    <property type="project" value="UniProtKB-UniRule"/>
</dbReference>
<dbReference type="InterPro" id="IPR001506">
    <property type="entry name" value="Peptidase_M12A"/>
</dbReference>
<name>A0A1I8N7F9_MUSDO</name>
<dbReference type="PANTHER" id="PTHR10127:SF780">
    <property type="entry name" value="METALLOENDOPEPTIDASE"/>
    <property type="match status" value="1"/>
</dbReference>
<comment type="caution">
    <text evidence="10">Lacks conserved residue(s) required for the propagation of feature annotation.</text>
</comment>
<dbReference type="AlphaFoldDB" id="A0A1I8N7F9"/>
<accession>A0A1I8N7F9</accession>
<dbReference type="Pfam" id="PF01400">
    <property type="entry name" value="Astacin"/>
    <property type="match status" value="1"/>
</dbReference>
<keyword evidence="1 10" id="KW-0645">Protease</keyword>
<evidence type="ECO:0000256" key="1">
    <source>
        <dbReference type="ARBA" id="ARBA00022670"/>
    </source>
</evidence>
<evidence type="ECO:0000256" key="9">
    <source>
        <dbReference type="ARBA" id="ARBA00023180"/>
    </source>
</evidence>
<dbReference type="FunFam" id="3.40.390.10:FF:000015">
    <property type="entry name" value="Meprin A subunit"/>
    <property type="match status" value="1"/>
</dbReference>
<evidence type="ECO:0000256" key="5">
    <source>
        <dbReference type="ARBA" id="ARBA00022833"/>
    </source>
</evidence>
<feature type="binding site" evidence="10">
    <location>
        <position position="245"/>
    </location>
    <ligand>
        <name>Zn(2+)</name>
        <dbReference type="ChEBI" id="CHEBI:29105"/>
        <note>catalytic</note>
    </ligand>
</feature>
<dbReference type="InterPro" id="IPR024079">
    <property type="entry name" value="MetalloPept_cat_dom_sf"/>
</dbReference>
<keyword evidence="6 10" id="KW-0482">Metalloprotease</keyword>
<keyword evidence="4 10" id="KW-0378">Hydrolase</keyword>
<keyword evidence="2 10" id="KW-0479">Metal-binding</keyword>
<comment type="cofactor">
    <cofactor evidence="10 11">
        <name>Zn(2+)</name>
        <dbReference type="ChEBI" id="CHEBI:29105"/>
    </cofactor>
    <text evidence="10 11">Binds 1 zinc ion per subunit.</text>
</comment>
<dbReference type="PROSITE" id="PS51864">
    <property type="entry name" value="ASTACIN"/>
    <property type="match status" value="1"/>
</dbReference>
<protein>
    <recommendedName>
        <fullName evidence="11">Metalloendopeptidase</fullName>
        <ecNumber evidence="11">3.4.24.-</ecNumber>
    </recommendedName>
</protein>
<dbReference type="eggNOG" id="KOG3714">
    <property type="taxonomic scope" value="Eukaryota"/>
</dbReference>
<keyword evidence="7" id="KW-0865">Zymogen</keyword>
<dbReference type="SMART" id="SM00235">
    <property type="entry name" value="ZnMc"/>
    <property type="match status" value="1"/>
</dbReference>
<evidence type="ECO:0000256" key="11">
    <source>
        <dbReference type="RuleBase" id="RU361183"/>
    </source>
</evidence>
<keyword evidence="9" id="KW-0325">Glycoprotein</keyword>
<dbReference type="SUPFAM" id="SSF55486">
    <property type="entry name" value="Metalloproteases ('zincins'), catalytic domain"/>
    <property type="match status" value="1"/>
</dbReference>
<sequence length="390" mass="42351">MLGCHKYPKQLEESHQFSLANIRNNITIAPLKANSTLKMFKLIPFLLSLVLVVSYIKASPILPQLDEDEDTVEISANTLDLPPPQQNSKDVIDLSFYGMAMFGKPDHKDTAELVANYKTANATVNPEELGSYLEGDILVPTDGVTTKNGLTTQSSRWPNAVVPYEIRGNFNAQDMAIIEHAIAEYHRRTCIRFVRRTSEQDYISIVSGNSGCWSSVGRVGGKQEVNLQSPGCLTKPGTTMHELMHALGFLHEQNREERDAFVSIQYENIQPSAASNFERASHTMAFGVPYDYGSVMHYSSNAFSTNGQPTIIATKPMGGAKMGQRDGFSDMDIEKLNRMYDCPSSSGSVAAGTGGGQASTAGNAAIDNALINSFVSGIMTGLGFGDNSVV</sequence>
<dbReference type="VEuPathDB" id="VectorBase:MDOMA2_014482"/>
<evidence type="ECO:0000256" key="3">
    <source>
        <dbReference type="ARBA" id="ARBA00022729"/>
    </source>
</evidence>
<dbReference type="EC" id="3.4.24.-" evidence="11"/>
<keyword evidence="3" id="KW-0732">Signal</keyword>
<evidence type="ECO:0000256" key="2">
    <source>
        <dbReference type="ARBA" id="ARBA00022723"/>
    </source>
</evidence>
<proteinExistence type="predicted"/>
<evidence type="ECO:0000256" key="6">
    <source>
        <dbReference type="ARBA" id="ARBA00023049"/>
    </source>
</evidence>
<dbReference type="InterPro" id="IPR034035">
    <property type="entry name" value="Astacin-like_dom"/>
</dbReference>
<dbReference type="Gene3D" id="3.40.390.10">
    <property type="entry name" value="Collagenase (Catalytic Domain)"/>
    <property type="match status" value="1"/>
</dbReference>
<dbReference type="VEuPathDB" id="VectorBase:MDOA012349"/>
<feature type="active site" evidence="10">
    <location>
        <position position="242"/>
    </location>
</feature>
<evidence type="ECO:0000313" key="12">
    <source>
        <dbReference type="EnsemblMetazoa" id="MDOA012349-PA"/>
    </source>
</evidence>
<keyword evidence="5 10" id="KW-0862">Zinc</keyword>
<feature type="binding site" evidence="10">
    <location>
        <position position="251"/>
    </location>
    <ligand>
        <name>Zn(2+)</name>
        <dbReference type="ChEBI" id="CHEBI:29105"/>
        <note>catalytic</note>
    </ligand>
</feature>
<evidence type="ECO:0000256" key="8">
    <source>
        <dbReference type="ARBA" id="ARBA00023157"/>
    </source>
</evidence>
<dbReference type="PANTHER" id="PTHR10127">
    <property type="entry name" value="DISCOIDIN, CUB, EGF, LAMININ , AND ZINC METALLOPROTEASE DOMAIN CONTAINING"/>
    <property type="match status" value="1"/>
</dbReference>
<dbReference type="InterPro" id="IPR006026">
    <property type="entry name" value="Peptidase_Metallo"/>
</dbReference>
<dbReference type="CDD" id="cd04280">
    <property type="entry name" value="ZnMc_astacin_like"/>
    <property type="match status" value="1"/>
</dbReference>
<feature type="binding site" evidence="10">
    <location>
        <position position="241"/>
    </location>
    <ligand>
        <name>Zn(2+)</name>
        <dbReference type="ChEBI" id="CHEBI:29105"/>
        <note>catalytic</note>
    </ligand>
</feature>
<keyword evidence="8" id="KW-1015">Disulfide bond</keyword>
<dbReference type="GO" id="GO:0006508">
    <property type="term" value="P:proteolysis"/>
    <property type="evidence" value="ECO:0007669"/>
    <property type="project" value="UniProtKB-KW"/>
</dbReference>
<evidence type="ECO:0000256" key="7">
    <source>
        <dbReference type="ARBA" id="ARBA00023145"/>
    </source>
</evidence>
<evidence type="ECO:0000256" key="4">
    <source>
        <dbReference type="ARBA" id="ARBA00022801"/>
    </source>
</evidence>
<dbReference type="GO" id="GO:0008270">
    <property type="term" value="F:zinc ion binding"/>
    <property type="evidence" value="ECO:0007669"/>
    <property type="project" value="UniProtKB-UniRule"/>
</dbReference>
<dbReference type="EnsemblMetazoa" id="MDOA012349-RA">
    <property type="protein sequence ID" value="MDOA012349-PA"/>
    <property type="gene ID" value="MDOA012349"/>
</dbReference>
<evidence type="ECO:0000256" key="10">
    <source>
        <dbReference type="PROSITE-ProRule" id="PRU01211"/>
    </source>
</evidence>
<reference evidence="12" key="1">
    <citation type="submission" date="2020-05" db="UniProtKB">
        <authorList>
            <consortium name="EnsemblMetazoa"/>
        </authorList>
    </citation>
    <scope>IDENTIFICATION</scope>
    <source>
        <strain evidence="12">Aabys</strain>
    </source>
</reference>
<organism evidence="12">
    <name type="scientific">Musca domestica</name>
    <name type="common">House fly</name>
    <dbReference type="NCBI Taxonomy" id="7370"/>
    <lineage>
        <taxon>Eukaryota</taxon>
        <taxon>Metazoa</taxon>
        <taxon>Ecdysozoa</taxon>
        <taxon>Arthropoda</taxon>
        <taxon>Hexapoda</taxon>
        <taxon>Insecta</taxon>
        <taxon>Pterygota</taxon>
        <taxon>Neoptera</taxon>
        <taxon>Endopterygota</taxon>
        <taxon>Diptera</taxon>
        <taxon>Brachycera</taxon>
        <taxon>Muscomorpha</taxon>
        <taxon>Muscoidea</taxon>
        <taxon>Muscidae</taxon>
        <taxon>Musca</taxon>
    </lineage>
</organism>